<feature type="region of interest" description="Disordered" evidence="1">
    <location>
        <begin position="1"/>
        <end position="52"/>
    </location>
</feature>
<dbReference type="InParanoid" id="Q5AYW4"/>
<gene>
    <name evidence="2" type="ORF">ANIA_06516</name>
</gene>
<feature type="compositionally biased region" description="Low complexity" evidence="1">
    <location>
        <begin position="39"/>
        <end position="50"/>
    </location>
</feature>
<feature type="compositionally biased region" description="Polar residues" evidence="1">
    <location>
        <begin position="1"/>
        <end position="38"/>
    </location>
</feature>
<feature type="compositionally biased region" description="Low complexity" evidence="1">
    <location>
        <begin position="96"/>
        <end position="106"/>
    </location>
</feature>
<name>Q5AYW4_EMENI</name>
<protein>
    <submittedName>
        <fullName evidence="2">Uncharacterized protein</fullName>
    </submittedName>
</protein>
<dbReference type="RefSeq" id="XP_664120.1">
    <property type="nucleotide sequence ID" value="XM_659028.2"/>
</dbReference>
<evidence type="ECO:0000256" key="1">
    <source>
        <dbReference type="SAM" id="MobiDB-lite"/>
    </source>
</evidence>
<feature type="region of interest" description="Disordered" evidence="1">
    <location>
        <begin position="69"/>
        <end position="131"/>
    </location>
</feature>
<dbReference type="Proteomes" id="UP000000560">
    <property type="component" value="Chromosome I"/>
</dbReference>
<proteinExistence type="predicted"/>
<evidence type="ECO:0000313" key="3">
    <source>
        <dbReference type="Proteomes" id="UP000000560"/>
    </source>
</evidence>
<dbReference type="eggNOG" id="ENOG502SQDE">
    <property type="taxonomic scope" value="Eukaryota"/>
</dbReference>
<accession>C8V0J7</accession>
<dbReference type="KEGG" id="ani:ANIA_06516"/>
<dbReference type="HOGENOM" id="CLU_076636_0_0_1"/>
<sequence>MGTTSVRRNLFQNHLSSRPISNPAPNTRTSGLSSQVLQSNVPESNSSNSVGLMDDGEIVVKDKNGSFSLDIPVLPPIVGEDEDEMEGIETEGTGGESTAATGAEATGQGGMSGRQKERTGTDKRVVNHKKF</sequence>
<evidence type="ECO:0000313" key="2">
    <source>
        <dbReference type="EMBL" id="CBF70897.1"/>
    </source>
</evidence>
<dbReference type="OrthoDB" id="4188844at2759"/>
<dbReference type="GeneID" id="2870684"/>
<dbReference type="EMBL" id="BN001301">
    <property type="protein sequence ID" value="CBF70897.1"/>
    <property type="molecule type" value="Genomic_DNA"/>
</dbReference>
<feature type="compositionally biased region" description="Acidic residues" evidence="1">
    <location>
        <begin position="79"/>
        <end position="89"/>
    </location>
</feature>
<dbReference type="STRING" id="227321.Q5AYW4"/>
<reference evidence="3" key="2">
    <citation type="journal article" date="2009" name="Fungal Genet. Biol.">
        <title>The 2008 update of the Aspergillus nidulans genome annotation: a community effort.</title>
        <authorList>
            <person name="Wortman J.R."/>
            <person name="Gilsenan J.M."/>
            <person name="Joardar V."/>
            <person name="Deegan J."/>
            <person name="Clutterbuck J."/>
            <person name="Andersen M.R."/>
            <person name="Archer D."/>
            <person name="Bencina M."/>
            <person name="Braus G."/>
            <person name="Coutinho P."/>
            <person name="von Dohren H."/>
            <person name="Doonan J."/>
            <person name="Driessen A.J."/>
            <person name="Durek P."/>
            <person name="Espeso E."/>
            <person name="Fekete E."/>
            <person name="Flipphi M."/>
            <person name="Estrada C.G."/>
            <person name="Geysens S."/>
            <person name="Goldman G."/>
            <person name="de Groot P.W."/>
            <person name="Hansen K."/>
            <person name="Harris S.D."/>
            <person name="Heinekamp T."/>
            <person name="Helmstaedt K."/>
            <person name="Henrissat B."/>
            <person name="Hofmann G."/>
            <person name="Homan T."/>
            <person name="Horio T."/>
            <person name="Horiuchi H."/>
            <person name="James S."/>
            <person name="Jones M."/>
            <person name="Karaffa L."/>
            <person name="Karanyi Z."/>
            <person name="Kato M."/>
            <person name="Keller N."/>
            <person name="Kelly D.E."/>
            <person name="Kiel J.A."/>
            <person name="Kim J.M."/>
            <person name="van der Klei I.J."/>
            <person name="Klis F.M."/>
            <person name="Kovalchuk A."/>
            <person name="Krasevec N."/>
            <person name="Kubicek C.P."/>
            <person name="Liu B."/>
            <person name="Maccabe A."/>
            <person name="Meyer V."/>
            <person name="Mirabito P."/>
            <person name="Miskei M."/>
            <person name="Mos M."/>
            <person name="Mullins J."/>
            <person name="Nelson D.R."/>
            <person name="Nielsen J."/>
            <person name="Oakley B.R."/>
            <person name="Osmani S.A."/>
            <person name="Pakula T."/>
            <person name="Paszewski A."/>
            <person name="Paulsen I."/>
            <person name="Pilsyk S."/>
            <person name="Pocsi I."/>
            <person name="Punt P.J."/>
            <person name="Ram A.F."/>
            <person name="Ren Q."/>
            <person name="Robellet X."/>
            <person name="Robson G."/>
            <person name="Seiboth B."/>
            <person name="van Solingen P."/>
            <person name="Specht T."/>
            <person name="Sun J."/>
            <person name="Taheri-Talesh N."/>
            <person name="Takeshita N."/>
            <person name="Ussery D."/>
            <person name="vanKuyk P.A."/>
            <person name="Visser H."/>
            <person name="van de Vondervoort P.J."/>
            <person name="de Vries R.P."/>
            <person name="Walton J."/>
            <person name="Xiang X."/>
            <person name="Xiong Y."/>
            <person name="Zeng A.P."/>
            <person name="Brandt B.W."/>
            <person name="Cornell M.J."/>
            <person name="van den Hondel C.A."/>
            <person name="Visser J."/>
            <person name="Oliver S.G."/>
            <person name="Turner G."/>
        </authorList>
    </citation>
    <scope>GENOME REANNOTATION</scope>
    <source>
        <strain evidence="3">FGSC A4 / ATCC 38163 / CBS 112.46 / NRRL 194 / M139</strain>
    </source>
</reference>
<dbReference type="AlphaFoldDB" id="Q5AYW4"/>
<reference evidence="3" key="1">
    <citation type="journal article" date="2005" name="Nature">
        <title>Sequencing of Aspergillus nidulans and comparative analysis with A. fumigatus and A. oryzae.</title>
        <authorList>
            <person name="Galagan J.E."/>
            <person name="Calvo S.E."/>
            <person name="Cuomo C."/>
            <person name="Ma L.J."/>
            <person name="Wortman J.R."/>
            <person name="Batzoglou S."/>
            <person name="Lee S.I."/>
            <person name="Basturkmen M."/>
            <person name="Spevak C.C."/>
            <person name="Clutterbuck J."/>
            <person name="Kapitonov V."/>
            <person name="Jurka J."/>
            <person name="Scazzocchio C."/>
            <person name="Farman M."/>
            <person name="Butler J."/>
            <person name="Purcell S."/>
            <person name="Harris S."/>
            <person name="Braus G.H."/>
            <person name="Draht O."/>
            <person name="Busch S."/>
            <person name="D'Enfert C."/>
            <person name="Bouchier C."/>
            <person name="Goldman G.H."/>
            <person name="Bell-Pedersen D."/>
            <person name="Griffiths-Jones S."/>
            <person name="Doonan J.H."/>
            <person name="Yu J."/>
            <person name="Vienken K."/>
            <person name="Pain A."/>
            <person name="Freitag M."/>
            <person name="Selker E.U."/>
            <person name="Archer D.B."/>
            <person name="Penalva M.A."/>
            <person name="Oakley B.R."/>
            <person name="Momany M."/>
            <person name="Tanaka T."/>
            <person name="Kumagai T."/>
            <person name="Asai K."/>
            <person name="Machida M."/>
            <person name="Nierman W.C."/>
            <person name="Denning D.W."/>
            <person name="Caddick M."/>
            <person name="Hynes M."/>
            <person name="Paoletti M."/>
            <person name="Fischer R."/>
            <person name="Miller B."/>
            <person name="Dyer P."/>
            <person name="Sachs M.S."/>
            <person name="Osmani S.A."/>
            <person name="Birren B.W."/>
        </authorList>
    </citation>
    <scope>NUCLEOTIDE SEQUENCE [LARGE SCALE GENOMIC DNA]</scope>
    <source>
        <strain evidence="3">FGSC A4 / ATCC 38163 / CBS 112.46 / NRRL 194 / M139</strain>
    </source>
</reference>
<accession>Q5AYW4</accession>
<organism evidence="2 3">
    <name type="scientific">Emericella nidulans (strain FGSC A4 / ATCC 38163 / CBS 112.46 / NRRL 194 / M139)</name>
    <name type="common">Aspergillus nidulans</name>
    <dbReference type="NCBI Taxonomy" id="227321"/>
    <lineage>
        <taxon>Eukaryota</taxon>
        <taxon>Fungi</taxon>
        <taxon>Dikarya</taxon>
        <taxon>Ascomycota</taxon>
        <taxon>Pezizomycotina</taxon>
        <taxon>Eurotiomycetes</taxon>
        <taxon>Eurotiomycetidae</taxon>
        <taxon>Eurotiales</taxon>
        <taxon>Aspergillaceae</taxon>
        <taxon>Aspergillus</taxon>
        <taxon>Aspergillus subgen. Nidulantes</taxon>
    </lineage>
</organism>
<feature type="compositionally biased region" description="Basic and acidic residues" evidence="1">
    <location>
        <begin position="114"/>
        <end position="125"/>
    </location>
</feature>
<dbReference type="OMA" id="KESRWRF"/>
<keyword evidence="3" id="KW-1185">Reference proteome</keyword>